<protein>
    <recommendedName>
        <fullName evidence="1">Peptidase S9 prolyl oligopeptidase catalytic domain-containing protein</fullName>
    </recommendedName>
</protein>
<accession>V4AE26</accession>
<dbReference type="SUPFAM" id="SSF53474">
    <property type="entry name" value="alpha/beta-Hydrolases"/>
    <property type="match status" value="1"/>
</dbReference>
<evidence type="ECO:0000313" key="2">
    <source>
        <dbReference type="EMBL" id="ESP02274.1"/>
    </source>
</evidence>
<evidence type="ECO:0000313" key="3">
    <source>
        <dbReference type="Proteomes" id="UP000030746"/>
    </source>
</evidence>
<dbReference type="PANTHER" id="PTHR43056:SF5">
    <property type="entry name" value="PEPTIDASE S9 PROLYL OLIGOPEPTIDASE CATALYTIC DOMAIN-CONTAINING PROTEIN"/>
    <property type="match status" value="1"/>
</dbReference>
<organism evidence="2 3">
    <name type="scientific">Lottia gigantea</name>
    <name type="common">Giant owl limpet</name>
    <dbReference type="NCBI Taxonomy" id="225164"/>
    <lineage>
        <taxon>Eukaryota</taxon>
        <taxon>Metazoa</taxon>
        <taxon>Spiralia</taxon>
        <taxon>Lophotrochozoa</taxon>
        <taxon>Mollusca</taxon>
        <taxon>Gastropoda</taxon>
        <taxon>Patellogastropoda</taxon>
        <taxon>Lottioidea</taxon>
        <taxon>Lottiidae</taxon>
        <taxon>Lottia</taxon>
    </lineage>
</organism>
<dbReference type="InterPro" id="IPR050585">
    <property type="entry name" value="Xaa-Pro_dipeptidyl-ppase/CocE"/>
</dbReference>
<dbReference type="EMBL" id="KB200294">
    <property type="protein sequence ID" value="ESP02274.1"/>
    <property type="molecule type" value="Genomic_DNA"/>
</dbReference>
<proteinExistence type="predicted"/>
<dbReference type="PANTHER" id="PTHR43056">
    <property type="entry name" value="PEPTIDASE S9 PROLYL OLIGOPEPTIDASE"/>
    <property type="match status" value="1"/>
</dbReference>
<dbReference type="SUPFAM" id="SSF69322">
    <property type="entry name" value="Tricorn protease domain 2"/>
    <property type="match status" value="1"/>
</dbReference>
<reference evidence="2 3" key="1">
    <citation type="journal article" date="2013" name="Nature">
        <title>Insights into bilaterian evolution from three spiralian genomes.</title>
        <authorList>
            <person name="Simakov O."/>
            <person name="Marletaz F."/>
            <person name="Cho S.J."/>
            <person name="Edsinger-Gonzales E."/>
            <person name="Havlak P."/>
            <person name="Hellsten U."/>
            <person name="Kuo D.H."/>
            <person name="Larsson T."/>
            <person name="Lv J."/>
            <person name="Arendt D."/>
            <person name="Savage R."/>
            <person name="Osoegawa K."/>
            <person name="de Jong P."/>
            <person name="Grimwood J."/>
            <person name="Chapman J.A."/>
            <person name="Shapiro H."/>
            <person name="Aerts A."/>
            <person name="Otillar R.P."/>
            <person name="Terry A.Y."/>
            <person name="Boore J.L."/>
            <person name="Grigoriev I.V."/>
            <person name="Lindberg D.R."/>
            <person name="Seaver E.C."/>
            <person name="Weisblat D.A."/>
            <person name="Putnam N.H."/>
            <person name="Rokhsar D.S."/>
        </authorList>
    </citation>
    <scope>NUCLEOTIDE SEQUENCE [LARGE SCALE GENOMIC DNA]</scope>
</reference>
<keyword evidence="3" id="KW-1185">Reference proteome</keyword>
<gene>
    <name evidence="2" type="ORF">LOTGIDRAFT_238013</name>
</gene>
<sequence>MTKAAYGSWKSPISSKLITQSAVGLSQVSLDQDPKYTDYVYWVESRADENGRNAICSFNTKTSKTETITPTDYNVRTTVHEYGGVSYLVYQGAIYFSNFTDQVLYVQKSADSKPEPVTEKDKGLRFADGIFSAKYNRIYCIRESHVEGKEAVNDLVSISPATGQQTVITSGADFYSDIRLSQDGKQVCWVEWNHPNMPWDTTSLYTAELTSNGEGVVAGSTKKVDTGSDNSVIEPQWSHDNELHYISDQSNWWNLYCLSKSGQSTNLLERQEEVGGPKWQIGTSAYAFDPSGADHILTIYSGVIEILYKKTGTTEAINTPFKRHRNINWSASGDIYCLAFSDTQFLSVIQVNLKTRKTTILKESSSLEIDSGYFSLPTGISWTTEDKQTSHGFFYPPQNKDFTGLDGELPPLLVRAHGGPTSSYNNSLELKLQYFTSRGFAVLLVNYRGSTGYGKQYRHSLRENWGVYDVDDCCSGAQYLAKEGKVDGNKLCIDGGSAGGYTTLACLAFKNVFKTGVSHYGVADVEALAAETHKFESRYLDRLIAPYTDEGRKILKQRSPINHVDKINCAMAFFQGDEDKVVPPNQAEMMYNAVKAKGKPAALVMFEGEQHGFRKAENIQNALDGEMYFFGRVLGFKPADSKFTMKIDNLD</sequence>
<feature type="domain" description="Peptidase S9 prolyl oligopeptidase catalytic" evidence="1">
    <location>
        <begin position="428"/>
        <end position="635"/>
    </location>
</feature>
<dbReference type="Gene3D" id="3.40.50.1820">
    <property type="entry name" value="alpha/beta hydrolase"/>
    <property type="match status" value="1"/>
</dbReference>
<dbReference type="OMA" id="GYTTLCA"/>
<evidence type="ECO:0000259" key="1">
    <source>
        <dbReference type="Pfam" id="PF00326"/>
    </source>
</evidence>
<dbReference type="Pfam" id="PF00326">
    <property type="entry name" value="Peptidase_S9"/>
    <property type="match status" value="1"/>
</dbReference>
<dbReference type="InterPro" id="IPR011042">
    <property type="entry name" value="6-blade_b-propeller_TolB-like"/>
</dbReference>
<dbReference type="STRING" id="225164.V4AE26"/>
<dbReference type="RefSeq" id="XP_009046982.1">
    <property type="nucleotide sequence ID" value="XM_009048734.1"/>
</dbReference>
<dbReference type="GO" id="GO:0008236">
    <property type="term" value="F:serine-type peptidase activity"/>
    <property type="evidence" value="ECO:0007669"/>
    <property type="project" value="InterPro"/>
</dbReference>
<dbReference type="InterPro" id="IPR001375">
    <property type="entry name" value="Peptidase_S9_cat"/>
</dbReference>
<dbReference type="Gene3D" id="2.120.10.30">
    <property type="entry name" value="TolB, C-terminal domain"/>
    <property type="match status" value="1"/>
</dbReference>
<dbReference type="GO" id="GO:0006508">
    <property type="term" value="P:proteolysis"/>
    <property type="evidence" value="ECO:0007669"/>
    <property type="project" value="InterPro"/>
</dbReference>
<dbReference type="Proteomes" id="UP000030746">
    <property type="component" value="Unassembled WGS sequence"/>
</dbReference>
<dbReference type="InterPro" id="IPR029058">
    <property type="entry name" value="AB_hydrolase_fold"/>
</dbReference>
<dbReference type="AlphaFoldDB" id="V4AE26"/>
<dbReference type="KEGG" id="lgi:LOTGIDRAFT_238013"/>
<dbReference type="CTD" id="20250630"/>
<name>V4AE26_LOTGI</name>
<dbReference type="OrthoDB" id="416344at2759"/>
<dbReference type="GeneID" id="20250630"/>
<dbReference type="HOGENOM" id="CLU_012236_1_0_1"/>